<dbReference type="SUPFAM" id="SSF47986">
    <property type="entry name" value="DEATH domain"/>
    <property type="match status" value="1"/>
</dbReference>
<dbReference type="InParanoid" id="A0A6P8H933"/>
<dbReference type="OrthoDB" id="5985210at2759"/>
<dbReference type="AlphaFoldDB" id="A0A6P8H933"/>
<name>A0A6P8H933_ACTTE</name>
<dbReference type="RefSeq" id="XP_031548945.1">
    <property type="nucleotide sequence ID" value="XM_031693085.1"/>
</dbReference>
<dbReference type="InterPro" id="IPR001875">
    <property type="entry name" value="DED_dom"/>
</dbReference>
<feature type="domain" description="DED" evidence="3">
    <location>
        <begin position="6"/>
        <end position="88"/>
    </location>
</feature>
<gene>
    <name evidence="5" type="primary">LOC116286535</name>
</gene>
<evidence type="ECO:0000313" key="4">
    <source>
        <dbReference type="Proteomes" id="UP000515163"/>
    </source>
</evidence>
<dbReference type="Gene3D" id="1.10.533.10">
    <property type="entry name" value="Death Domain, Fas"/>
    <property type="match status" value="1"/>
</dbReference>
<dbReference type="KEGG" id="aten:116286535"/>
<dbReference type="GeneID" id="116286535"/>
<feature type="transmembrane region" description="Helical" evidence="2">
    <location>
        <begin position="174"/>
        <end position="194"/>
    </location>
</feature>
<evidence type="ECO:0000256" key="2">
    <source>
        <dbReference type="SAM" id="Phobius"/>
    </source>
</evidence>
<evidence type="ECO:0000259" key="3">
    <source>
        <dbReference type="PROSITE" id="PS50168"/>
    </source>
</evidence>
<feature type="transmembrane region" description="Helical" evidence="2">
    <location>
        <begin position="215"/>
        <end position="234"/>
    </location>
</feature>
<keyword evidence="2" id="KW-0812">Transmembrane</keyword>
<dbReference type="PROSITE" id="PS50168">
    <property type="entry name" value="DED"/>
    <property type="match status" value="1"/>
</dbReference>
<dbReference type="Pfam" id="PF01335">
    <property type="entry name" value="DED"/>
    <property type="match status" value="1"/>
</dbReference>
<evidence type="ECO:0000313" key="5">
    <source>
        <dbReference type="RefSeq" id="XP_031548945.1"/>
    </source>
</evidence>
<dbReference type="Proteomes" id="UP000515163">
    <property type="component" value="Unplaced"/>
</dbReference>
<proteinExistence type="predicted"/>
<feature type="region of interest" description="Disordered" evidence="1">
    <location>
        <begin position="327"/>
        <end position="361"/>
    </location>
</feature>
<organism evidence="4 5">
    <name type="scientific">Actinia tenebrosa</name>
    <name type="common">Australian red waratah sea anemone</name>
    <dbReference type="NCBI Taxonomy" id="6105"/>
    <lineage>
        <taxon>Eukaryota</taxon>
        <taxon>Metazoa</taxon>
        <taxon>Cnidaria</taxon>
        <taxon>Anthozoa</taxon>
        <taxon>Hexacorallia</taxon>
        <taxon>Actiniaria</taxon>
        <taxon>Actiniidae</taxon>
        <taxon>Actinia</taxon>
    </lineage>
</organism>
<dbReference type="InterPro" id="IPR011029">
    <property type="entry name" value="DEATH-like_dom_sf"/>
</dbReference>
<dbReference type="GO" id="GO:0042981">
    <property type="term" value="P:regulation of apoptotic process"/>
    <property type="evidence" value="ECO:0007669"/>
    <property type="project" value="InterPro"/>
</dbReference>
<accession>A0A6P8H933</accession>
<reference evidence="5" key="1">
    <citation type="submission" date="2025-08" db="UniProtKB">
        <authorList>
            <consortium name="RefSeq"/>
        </authorList>
    </citation>
    <scope>IDENTIFICATION</scope>
    <source>
        <tissue evidence="5">Tentacle</tissue>
    </source>
</reference>
<protein>
    <submittedName>
        <fullName evidence="5">Uncharacterized protein LOC116286535</fullName>
    </submittedName>
</protein>
<keyword evidence="2" id="KW-1133">Transmembrane helix</keyword>
<keyword evidence="4" id="KW-1185">Reference proteome</keyword>
<dbReference type="CDD" id="cd00045">
    <property type="entry name" value="DED"/>
    <property type="match status" value="1"/>
</dbReference>
<sequence>MSVIPPFNILLNSISNDLSPRNLHSLVHICEPYIPESEREEIENGLDVFRILKHRNVIGDDQEKARNLEEIVKAMKPKRRDIIKKVRTFIRTNYDPEYDIQSSGESFVYCEPPAVLVENRREPLPLHRYDSSGLESLSVPCSPSGEVRNTENHCSMDCCCWGCNCYARRIPACVLLIMTGIMASLTFLSSLLWFKKIPENLHSKLIGSEGSKAGKYVVPCFGLATIAFLIWWIYRKVRGNQIQIPYNGFTNNINPPAGFDNQSSPGANTVAEKVLTIPPRSVKLHIKKQKRRPFVSGNAGSSLDTAASASVLETDQQQLHFASKQLPRPRLHRNSTMEDGGLQTDGACGSEETDEFQTSRESLYSYSDYSSDEPILKVPPMIAE</sequence>
<evidence type="ECO:0000256" key="1">
    <source>
        <dbReference type="SAM" id="MobiDB-lite"/>
    </source>
</evidence>
<keyword evidence="2" id="KW-0472">Membrane</keyword>